<reference evidence="1 2" key="1">
    <citation type="submission" date="2017-09" db="EMBL/GenBank/DDBJ databases">
        <title>Comparative genomics of rhizobia isolated from Phaseolus vulgaris in China.</title>
        <authorList>
            <person name="Tong W."/>
        </authorList>
    </citation>
    <scope>NUCLEOTIDE SEQUENCE [LARGE SCALE GENOMIC DNA]</scope>
    <source>
        <strain evidence="1 2">C5</strain>
    </source>
</reference>
<dbReference type="Proteomes" id="UP000220768">
    <property type="component" value="Unassembled WGS sequence"/>
</dbReference>
<evidence type="ECO:0000313" key="1">
    <source>
        <dbReference type="EMBL" id="PDT00024.1"/>
    </source>
</evidence>
<proteinExistence type="predicted"/>
<sequence>MLERVGSGSKEVESLVVDLGQKDVTSRSASSKTIGASEIRKIAPAGDGQAIDISAARLSFVGSTPSKNGGSAILVDTKASTAETAAGRDLKIDLDGLKKVAASEFGSTVPNNITHL</sequence>
<feature type="non-terminal residue" evidence="1">
    <location>
        <position position="116"/>
    </location>
</feature>
<keyword evidence="2" id="KW-1185">Reference proteome</keyword>
<gene>
    <name evidence="1" type="ORF">CO666_32975</name>
</gene>
<organism evidence="1 2">
    <name type="scientific">Rhizobium chutanense</name>
    <dbReference type="NCBI Taxonomy" id="2035448"/>
    <lineage>
        <taxon>Bacteria</taxon>
        <taxon>Pseudomonadati</taxon>
        <taxon>Pseudomonadota</taxon>
        <taxon>Alphaproteobacteria</taxon>
        <taxon>Hyphomicrobiales</taxon>
        <taxon>Rhizobiaceae</taxon>
        <taxon>Rhizobium/Agrobacterium group</taxon>
        <taxon>Rhizobium</taxon>
    </lineage>
</organism>
<name>A0A2A6J285_9HYPH</name>
<protein>
    <submittedName>
        <fullName evidence="1">Uncharacterized protein</fullName>
    </submittedName>
</protein>
<evidence type="ECO:0000313" key="2">
    <source>
        <dbReference type="Proteomes" id="UP000220768"/>
    </source>
</evidence>
<dbReference type="EMBL" id="NWSV01000058">
    <property type="protein sequence ID" value="PDT00024.1"/>
    <property type="molecule type" value="Genomic_DNA"/>
</dbReference>
<dbReference type="AlphaFoldDB" id="A0A2A6J285"/>
<accession>A0A2A6J285</accession>
<comment type="caution">
    <text evidence="1">The sequence shown here is derived from an EMBL/GenBank/DDBJ whole genome shotgun (WGS) entry which is preliminary data.</text>
</comment>